<keyword evidence="2" id="KW-0813">Transport</keyword>
<evidence type="ECO:0000259" key="5">
    <source>
        <dbReference type="PROSITE" id="PS50893"/>
    </source>
</evidence>
<accession>A0A4R1S0J8</accession>
<dbReference type="NCBIfam" id="NF008453">
    <property type="entry name" value="PRK11308.1"/>
    <property type="match status" value="1"/>
</dbReference>
<dbReference type="SMART" id="SM00382">
    <property type="entry name" value="AAA"/>
    <property type="match status" value="1"/>
</dbReference>
<reference evidence="6 7" key="1">
    <citation type="submission" date="2019-03" db="EMBL/GenBank/DDBJ databases">
        <title>Genomic Encyclopedia of Type Strains, Phase IV (KMG-IV): sequencing the most valuable type-strain genomes for metagenomic binning, comparative biology and taxonomic classification.</title>
        <authorList>
            <person name="Goeker M."/>
        </authorList>
    </citation>
    <scope>NUCLEOTIDE SEQUENCE [LARGE SCALE GENOMIC DNA]</scope>
    <source>
        <strain evidence="6 7">LX-B</strain>
    </source>
</reference>
<dbReference type="AlphaFoldDB" id="A0A4R1S0J8"/>
<dbReference type="Gene3D" id="3.40.50.300">
    <property type="entry name" value="P-loop containing nucleotide triphosphate hydrolases"/>
    <property type="match status" value="1"/>
</dbReference>
<protein>
    <submittedName>
        <fullName evidence="6">Peptide/nickel transport system ATP-binding protein</fullName>
    </submittedName>
</protein>
<evidence type="ECO:0000313" key="6">
    <source>
        <dbReference type="EMBL" id="TCL72374.1"/>
    </source>
</evidence>
<keyword evidence="3" id="KW-0547">Nucleotide-binding</keyword>
<name>A0A4R1S0J8_HYDET</name>
<feature type="domain" description="ABC transporter" evidence="5">
    <location>
        <begin position="38"/>
        <end position="288"/>
    </location>
</feature>
<dbReference type="InterPro" id="IPR003593">
    <property type="entry name" value="AAA+_ATPase"/>
</dbReference>
<evidence type="ECO:0000256" key="4">
    <source>
        <dbReference type="ARBA" id="ARBA00022840"/>
    </source>
</evidence>
<dbReference type="FunFam" id="3.40.50.300:FF:000016">
    <property type="entry name" value="Oligopeptide ABC transporter ATP-binding component"/>
    <property type="match status" value="1"/>
</dbReference>
<dbReference type="PROSITE" id="PS00211">
    <property type="entry name" value="ABC_TRANSPORTER_1"/>
    <property type="match status" value="1"/>
</dbReference>
<gene>
    <name evidence="6" type="ORF">EDC14_100684</name>
</gene>
<proteinExistence type="inferred from homology"/>
<dbReference type="EMBL" id="SLUN01000006">
    <property type="protein sequence ID" value="TCL72374.1"/>
    <property type="molecule type" value="Genomic_DNA"/>
</dbReference>
<comment type="caution">
    <text evidence="6">The sequence shown here is derived from an EMBL/GenBank/DDBJ whole genome shotgun (WGS) entry which is preliminary data.</text>
</comment>
<dbReference type="PROSITE" id="PS50893">
    <property type="entry name" value="ABC_TRANSPORTER_2"/>
    <property type="match status" value="1"/>
</dbReference>
<dbReference type="GO" id="GO:0016887">
    <property type="term" value="F:ATP hydrolysis activity"/>
    <property type="evidence" value="ECO:0007669"/>
    <property type="project" value="InterPro"/>
</dbReference>
<dbReference type="Proteomes" id="UP000295008">
    <property type="component" value="Unassembled WGS sequence"/>
</dbReference>
<dbReference type="GO" id="GO:0015833">
    <property type="term" value="P:peptide transport"/>
    <property type="evidence" value="ECO:0007669"/>
    <property type="project" value="InterPro"/>
</dbReference>
<evidence type="ECO:0000313" key="7">
    <source>
        <dbReference type="Proteomes" id="UP000295008"/>
    </source>
</evidence>
<keyword evidence="7" id="KW-1185">Reference proteome</keyword>
<dbReference type="GO" id="GO:0055085">
    <property type="term" value="P:transmembrane transport"/>
    <property type="evidence" value="ECO:0007669"/>
    <property type="project" value="UniProtKB-ARBA"/>
</dbReference>
<evidence type="ECO:0000256" key="3">
    <source>
        <dbReference type="ARBA" id="ARBA00022741"/>
    </source>
</evidence>
<dbReference type="CDD" id="cd03257">
    <property type="entry name" value="ABC_NikE_OppD_transporters"/>
    <property type="match status" value="1"/>
</dbReference>
<dbReference type="InterPro" id="IPR027417">
    <property type="entry name" value="P-loop_NTPase"/>
</dbReference>
<dbReference type="InterPro" id="IPR013563">
    <property type="entry name" value="Oligopep_ABC_C"/>
</dbReference>
<comment type="similarity">
    <text evidence="1">Belongs to the ABC transporter superfamily.</text>
</comment>
<dbReference type="InterPro" id="IPR050319">
    <property type="entry name" value="ABC_transp_ATP-bind"/>
</dbReference>
<dbReference type="NCBIfam" id="TIGR01727">
    <property type="entry name" value="oligo_HPY"/>
    <property type="match status" value="1"/>
</dbReference>
<dbReference type="PANTHER" id="PTHR43776">
    <property type="entry name" value="TRANSPORT ATP-BINDING PROTEIN"/>
    <property type="match status" value="1"/>
</dbReference>
<dbReference type="GO" id="GO:0005524">
    <property type="term" value="F:ATP binding"/>
    <property type="evidence" value="ECO:0007669"/>
    <property type="project" value="UniProtKB-KW"/>
</dbReference>
<dbReference type="Pfam" id="PF08352">
    <property type="entry name" value="oligo_HPY"/>
    <property type="match status" value="1"/>
</dbReference>
<dbReference type="PANTHER" id="PTHR43776:SF8">
    <property type="entry name" value="ABC TRANSPORTER, ATP-BINDING PROTEIN"/>
    <property type="match status" value="1"/>
</dbReference>
<evidence type="ECO:0000256" key="1">
    <source>
        <dbReference type="ARBA" id="ARBA00005417"/>
    </source>
</evidence>
<organism evidence="6 7">
    <name type="scientific">Hydrogenispora ethanolica</name>
    <dbReference type="NCBI Taxonomy" id="1082276"/>
    <lineage>
        <taxon>Bacteria</taxon>
        <taxon>Bacillati</taxon>
        <taxon>Bacillota</taxon>
        <taxon>Hydrogenispora</taxon>
    </lineage>
</organism>
<dbReference type="SUPFAM" id="SSF52540">
    <property type="entry name" value="P-loop containing nucleoside triphosphate hydrolases"/>
    <property type="match status" value="1"/>
</dbReference>
<dbReference type="InterPro" id="IPR017871">
    <property type="entry name" value="ABC_transporter-like_CS"/>
</dbReference>
<keyword evidence="4 6" id="KW-0067">ATP-binding</keyword>
<sequence>MRFFLNGLNLPGKQVGFVTTLLKANRKEMEGIMEENILELKNIKMYFPIQSGLLKKVVGYVKAVDDVSLTIRTGETLGIVGESGCGKSTLGRVILKIYDPTSGQIVLNGADITHKKGKQLKSLRKECQMVFQDPFASLNPKMRVGEIVAEPLWVNHIVAKPEAFQRAEELLVKVGLRPSDAQKFPHEFSGGQKQRVGIARALALNPRLIVADEAVSALDVSIQSQILNLLNDLKKEYNLAYMFITHNLAVVKHISDRIGVMYLGNLVELADKKDIFENPLHPYTQALLSAAPVVDKKKRKARILLTGDVPNPANPPAGCPFHTRCPQCLEICKTEKPVPQVRSNHHQIACHLY</sequence>
<dbReference type="InterPro" id="IPR003439">
    <property type="entry name" value="ABC_transporter-like_ATP-bd"/>
</dbReference>
<evidence type="ECO:0000256" key="2">
    <source>
        <dbReference type="ARBA" id="ARBA00022448"/>
    </source>
</evidence>
<dbReference type="Pfam" id="PF00005">
    <property type="entry name" value="ABC_tran"/>
    <property type="match status" value="1"/>
</dbReference>